<keyword evidence="2" id="KW-0472">Membrane</keyword>
<evidence type="ECO:0000313" key="4">
    <source>
        <dbReference type="EMBL" id="MBL7560396.1"/>
    </source>
</evidence>
<dbReference type="PANTHER" id="PTHR37299">
    <property type="entry name" value="TRANSCRIPTIONAL REGULATOR-RELATED"/>
    <property type="match status" value="1"/>
</dbReference>
<dbReference type="Gene3D" id="2.40.50.1020">
    <property type="entry name" value="LytTr DNA-binding domain"/>
    <property type="match status" value="1"/>
</dbReference>
<protein>
    <submittedName>
        <fullName evidence="4">LytTR family transcriptional regulator</fullName>
    </submittedName>
</protein>
<keyword evidence="2" id="KW-0812">Transmembrane</keyword>
<evidence type="ECO:0000313" key="5">
    <source>
        <dbReference type="Proteomes" id="UP000605013"/>
    </source>
</evidence>
<keyword evidence="1" id="KW-0175">Coiled coil</keyword>
<reference evidence="4 5" key="1">
    <citation type="submission" date="2020-12" db="EMBL/GenBank/DDBJ databases">
        <title>Olleya sediminilitoris sp. nov., isolated from a tidal flat.</title>
        <authorList>
            <person name="Park S."/>
            <person name="Yoon J.-H."/>
        </authorList>
    </citation>
    <scope>NUCLEOTIDE SEQUENCE [LARGE SCALE GENOMIC DNA]</scope>
    <source>
        <strain evidence="4 5">YSTF-M6</strain>
    </source>
</reference>
<dbReference type="EMBL" id="JAEMEF010000010">
    <property type="protein sequence ID" value="MBL7560396.1"/>
    <property type="molecule type" value="Genomic_DNA"/>
</dbReference>
<evidence type="ECO:0000256" key="1">
    <source>
        <dbReference type="SAM" id="Coils"/>
    </source>
</evidence>
<dbReference type="InterPro" id="IPR011990">
    <property type="entry name" value="TPR-like_helical_dom_sf"/>
</dbReference>
<keyword evidence="5" id="KW-1185">Reference proteome</keyword>
<name>A0ABS1WMP2_9FLAO</name>
<evidence type="ECO:0000256" key="2">
    <source>
        <dbReference type="SAM" id="Phobius"/>
    </source>
</evidence>
<proteinExistence type="predicted"/>
<dbReference type="Proteomes" id="UP000605013">
    <property type="component" value="Unassembled WGS sequence"/>
</dbReference>
<accession>A0ABS1WMP2</accession>
<evidence type="ECO:0000259" key="3">
    <source>
        <dbReference type="PROSITE" id="PS50930"/>
    </source>
</evidence>
<dbReference type="InterPro" id="IPR046947">
    <property type="entry name" value="LytR-like"/>
</dbReference>
<dbReference type="PROSITE" id="PS50930">
    <property type="entry name" value="HTH_LYTTR"/>
    <property type="match status" value="1"/>
</dbReference>
<dbReference type="PANTHER" id="PTHR37299:SF1">
    <property type="entry name" value="STAGE 0 SPORULATION PROTEIN A HOMOLOG"/>
    <property type="match status" value="1"/>
</dbReference>
<dbReference type="Pfam" id="PF04397">
    <property type="entry name" value="LytTR"/>
    <property type="match status" value="1"/>
</dbReference>
<keyword evidence="2" id="KW-1133">Transmembrane helix</keyword>
<feature type="transmembrane region" description="Helical" evidence="2">
    <location>
        <begin position="327"/>
        <end position="345"/>
    </location>
</feature>
<dbReference type="Gene3D" id="1.25.40.10">
    <property type="entry name" value="Tetratricopeptide repeat domain"/>
    <property type="match status" value="1"/>
</dbReference>
<dbReference type="SUPFAM" id="SSF48452">
    <property type="entry name" value="TPR-like"/>
    <property type="match status" value="1"/>
</dbReference>
<gene>
    <name evidence="4" type="ORF">JAO71_11340</name>
</gene>
<comment type="caution">
    <text evidence="4">The sequence shown here is derived from an EMBL/GenBank/DDBJ whole genome shotgun (WGS) entry which is preliminary data.</text>
</comment>
<feature type="coiled-coil region" evidence="1">
    <location>
        <begin position="354"/>
        <end position="381"/>
    </location>
</feature>
<feature type="domain" description="HTH LytTR-type" evidence="3">
    <location>
        <begin position="400"/>
        <end position="474"/>
    </location>
</feature>
<dbReference type="RefSeq" id="WP_203000899.1">
    <property type="nucleotide sequence ID" value="NZ_JAEMEF010000010.1"/>
</dbReference>
<sequence>MKKIIFILFTQFVVAQQIPLDSISYEYFYEKELQQIVSLKQLQKDKPFSSKAQFEIAEIYQRINCEDSAYSRYYKIYEQEKTSRTLNEDEFKELLLQVHKTETNKHNYFKETNRFLNELQELSNQDKNDKWSSIVNKELATVNFIDSMKYNLGYSKMLRLQKSSYYKENQNFKTGVLLNLGSFNIQLNNYKEASRFLNESYFIAKQNNDYLNQSYAKINLGVNEIYKNNYFLAINHLDEASKIPNQKYLIKINRIVHSLKKRAYDSLADFKNSEIQKLYLAKYDSLVDDFRKNSNFYEIDVVHQTKEKDKKIEELSSFKKTFNNNKIVYSVLLFLVFLLALYSFVRWKKTDRIKSQLDKENQSLNIENQKTKTELETVKALVINDHIVLKNKSKVYLEALICVKSDGHYLNLFTTSGKEFVRGKISEIEKQLPPNFVKCHRSNIINKNYIKQYNSLEVVMTNGQHIPLSRGFKF</sequence>
<dbReference type="SMART" id="SM00850">
    <property type="entry name" value="LytTR"/>
    <property type="match status" value="1"/>
</dbReference>
<organism evidence="4 5">
    <name type="scientific">Olleya sediminilitoris</name>
    <dbReference type="NCBI Taxonomy" id="2795739"/>
    <lineage>
        <taxon>Bacteria</taxon>
        <taxon>Pseudomonadati</taxon>
        <taxon>Bacteroidota</taxon>
        <taxon>Flavobacteriia</taxon>
        <taxon>Flavobacteriales</taxon>
        <taxon>Flavobacteriaceae</taxon>
    </lineage>
</organism>
<dbReference type="InterPro" id="IPR007492">
    <property type="entry name" value="LytTR_DNA-bd_dom"/>
</dbReference>